<gene>
    <name evidence="2" type="ORF">KHQ06_16805</name>
</gene>
<evidence type="ECO:0000256" key="1">
    <source>
        <dbReference type="SAM" id="Coils"/>
    </source>
</evidence>
<keyword evidence="1" id="KW-0175">Coiled coil</keyword>
<name>A0ABX8CWK3_9NOCA</name>
<accession>A0ABX8CWK3</accession>
<organism evidence="2 3">
    <name type="scientific">Nocardia tengchongensis</name>
    <dbReference type="NCBI Taxonomy" id="2055889"/>
    <lineage>
        <taxon>Bacteria</taxon>
        <taxon>Bacillati</taxon>
        <taxon>Actinomycetota</taxon>
        <taxon>Actinomycetes</taxon>
        <taxon>Mycobacteriales</taxon>
        <taxon>Nocardiaceae</taxon>
        <taxon>Nocardia</taxon>
    </lineage>
</organism>
<dbReference type="EMBL" id="CP074371">
    <property type="protein sequence ID" value="QVI24276.1"/>
    <property type="molecule type" value="Genomic_DNA"/>
</dbReference>
<dbReference type="Proteomes" id="UP000683310">
    <property type="component" value="Chromosome"/>
</dbReference>
<reference evidence="2 3" key="1">
    <citation type="submission" date="2021-04" db="EMBL/GenBank/DDBJ databases">
        <title>Nocardia tengchongensis.</title>
        <authorList>
            <person name="Zhuang k."/>
            <person name="Ran Y."/>
            <person name="Li W."/>
        </authorList>
    </citation>
    <scope>NUCLEOTIDE SEQUENCE [LARGE SCALE GENOMIC DNA]</scope>
    <source>
        <strain evidence="2 3">CFH S0057</strain>
    </source>
</reference>
<proteinExistence type="predicted"/>
<evidence type="ECO:0000313" key="2">
    <source>
        <dbReference type="EMBL" id="QVI24276.1"/>
    </source>
</evidence>
<evidence type="ECO:0000313" key="3">
    <source>
        <dbReference type="Proteomes" id="UP000683310"/>
    </source>
</evidence>
<feature type="coiled-coil region" evidence="1">
    <location>
        <begin position="73"/>
        <end position="107"/>
    </location>
</feature>
<sequence length="472" mass="50813">MNENRSGAHFDETTAAIVIDRITVRDKDVAREAQRWTSGERGPIVDDPVVLARADLSEFVTEAVKIGAHALSATGQAQEAQAIERMLKEVREQATESNERAAEVTGDAVRYASDTVAKAADAAKKSIAEVDTACRREFHAAVADATARMTTELGRLFGGTNPELIARLQPVLERFGVDLEAKVKAETTELLGMATKQFDVSDPTSPMAKHAAALDEHRRGITQEIERSHTDLSKKVDDLTAALRLKEAKNSVAQVTTIKGVTYADRLPAVLQPIATGLGDEYIDTSKFAGSVSRSKKGDGLLNVNGGDTRVVIEMTDSARTGWTDYFDEAERNRKAVAALGLVRTAEQNAGETIRMLGARRMVLAFDPDNDDADLLRTVVMMLRACAMTATTRTGTHRIATAEDKIHEAVAQLAKIGEVKKTAGHIRNNADKIEKACTAITSIIDRLLSDALSALAAAAEPDNLAVTERGVA</sequence>
<protein>
    <submittedName>
        <fullName evidence="2">Fis family transcriptional regulator</fullName>
    </submittedName>
</protein>
<keyword evidence="3" id="KW-1185">Reference proteome</keyword>